<evidence type="ECO:0000313" key="2">
    <source>
        <dbReference type="Proteomes" id="UP001054945"/>
    </source>
</evidence>
<gene>
    <name evidence="1" type="ORF">CEXT_699801</name>
</gene>
<proteinExistence type="predicted"/>
<dbReference type="EMBL" id="BPLR01004961">
    <property type="protein sequence ID" value="GIX98776.1"/>
    <property type="molecule type" value="Genomic_DNA"/>
</dbReference>
<organism evidence="1 2">
    <name type="scientific">Caerostris extrusa</name>
    <name type="common">Bark spider</name>
    <name type="synonym">Caerostris bankana</name>
    <dbReference type="NCBI Taxonomy" id="172846"/>
    <lineage>
        <taxon>Eukaryota</taxon>
        <taxon>Metazoa</taxon>
        <taxon>Ecdysozoa</taxon>
        <taxon>Arthropoda</taxon>
        <taxon>Chelicerata</taxon>
        <taxon>Arachnida</taxon>
        <taxon>Araneae</taxon>
        <taxon>Araneomorphae</taxon>
        <taxon>Entelegynae</taxon>
        <taxon>Araneoidea</taxon>
        <taxon>Araneidae</taxon>
        <taxon>Caerostris</taxon>
    </lineage>
</organism>
<evidence type="ECO:0000313" key="1">
    <source>
        <dbReference type="EMBL" id="GIX98776.1"/>
    </source>
</evidence>
<comment type="caution">
    <text evidence="1">The sequence shown here is derived from an EMBL/GenBank/DDBJ whole genome shotgun (WGS) entry which is preliminary data.</text>
</comment>
<reference evidence="1 2" key="1">
    <citation type="submission" date="2021-06" db="EMBL/GenBank/DDBJ databases">
        <title>Caerostris extrusa draft genome.</title>
        <authorList>
            <person name="Kono N."/>
            <person name="Arakawa K."/>
        </authorList>
    </citation>
    <scope>NUCLEOTIDE SEQUENCE [LARGE SCALE GENOMIC DNA]</scope>
</reference>
<name>A0AAV4PNW4_CAEEX</name>
<sequence length="126" mass="13873">MTLGDNIILFENVNSGTRFRWFLVGKSILINTRTKDINKMNFTGGSSSSALQSGLCPGFLLTPRPFRYLLTESAHLIREVAMNQWLFLQDKVISSMPNPQPGGPAYLSSSGNSPQTCPAWVIFTGC</sequence>
<accession>A0AAV4PNW4</accession>
<dbReference type="AlphaFoldDB" id="A0AAV4PNW4"/>
<protein>
    <submittedName>
        <fullName evidence="1">Uncharacterized protein</fullName>
    </submittedName>
</protein>
<dbReference type="Proteomes" id="UP001054945">
    <property type="component" value="Unassembled WGS sequence"/>
</dbReference>
<keyword evidence="2" id="KW-1185">Reference proteome</keyword>